<organism evidence="1 2">
    <name type="scientific">Ixodes persulcatus</name>
    <name type="common">Taiga tick</name>
    <dbReference type="NCBI Taxonomy" id="34615"/>
    <lineage>
        <taxon>Eukaryota</taxon>
        <taxon>Metazoa</taxon>
        <taxon>Ecdysozoa</taxon>
        <taxon>Arthropoda</taxon>
        <taxon>Chelicerata</taxon>
        <taxon>Arachnida</taxon>
        <taxon>Acari</taxon>
        <taxon>Parasitiformes</taxon>
        <taxon>Ixodida</taxon>
        <taxon>Ixodoidea</taxon>
        <taxon>Ixodidae</taxon>
        <taxon>Ixodinae</taxon>
        <taxon>Ixodes</taxon>
    </lineage>
</organism>
<evidence type="ECO:0000313" key="1">
    <source>
        <dbReference type="EMBL" id="KAG0426816.1"/>
    </source>
</evidence>
<name>A0AC60Q1P4_IXOPE</name>
<gene>
    <name evidence="1" type="ORF">HPB47_026094</name>
</gene>
<dbReference type="Proteomes" id="UP000805193">
    <property type="component" value="Unassembled WGS sequence"/>
</dbReference>
<reference evidence="1 2" key="1">
    <citation type="journal article" date="2020" name="Cell">
        <title>Large-Scale Comparative Analyses of Tick Genomes Elucidate Their Genetic Diversity and Vector Capacities.</title>
        <authorList>
            <consortium name="Tick Genome and Microbiome Consortium (TIGMIC)"/>
            <person name="Jia N."/>
            <person name="Wang J."/>
            <person name="Shi W."/>
            <person name="Du L."/>
            <person name="Sun Y."/>
            <person name="Zhan W."/>
            <person name="Jiang J.F."/>
            <person name="Wang Q."/>
            <person name="Zhang B."/>
            <person name="Ji P."/>
            <person name="Bell-Sakyi L."/>
            <person name="Cui X.M."/>
            <person name="Yuan T.T."/>
            <person name="Jiang B.G."/>
            <person name="Yang W.F."/>
            <person name="Lam T.T."/>
            <person name="Chang Q.C."/>
            <person name="Ding S.J."/>
            <person name="Wang X.J."/>
            <person name="Zhu J.G."/>
            <person name="Ruan X.D."/>
            <person name="Zhao L."/>
            <person name="Wei J.T."/>
            <person name="Ye R.Z."/>
            <person name="Que T.C."/>
            <person name="Du C.H."/>
            <person name="Zhou Y.H."/>
            <person name="Cheng J.X."/>
            <person name="Dai P.F."/>
            <person name="Guo W.B."/>
            <person name="Han X.H."/>
            <person name="Huang E.J."/>
            <person name="Li L.F."/>
            <person name="Wei W."/>
            <person name="Gao Y.C."/>
            <person name="Liu J.Z."/>
            <person name="Shao H.Z."/>
            <person name="Wang X."/>
            <person name="Wang C.C."/>
            <person name="Yang T.C."/>
            <person name="Huo Q.B."/>
            <person name="Li W."/>
            <person name="Chen H.Y."/>
            <person name="Chen S.E."/>
            <person name="Zhou L.G."/>
            <person name="Ni X.B."/>
            <person name="Tian J.H."/>
            <person name="Sheng Y."/>
            <person name="Liu T."/>
            <person name="Pan Y.S."/>
            <person name="Xia L.Y."/>
            <person name="Li J."/>
            <person name="Zhao F."/>
            <person name="Cao W.C."/>
        </authorList>
    </citation>
    <scope>NUCLEOTIDE SEQUENCE [LARGE SCALE GENOMIC DNA]</scope>
    <source>
        <strain evidence="1">Iper-2018</strain>
    </source>
</reference>
<accession>A0AC60Q1P4</accession>
<comment type="caution">
    <text evidence="1">The sequence shown here is derived from an EMBL/GenBank/DDBJ whole genome shotgun (WGS) entry which is preliminary data.</text>
</comment>
<proteinExistence type="predicted"/>
<evidence type="ECO:0000313" key="2">
    <source>
        <dbReference type="Proteomes" id="UP000805193"/>
    </source>
</evidence>
<dbReference type="EMBL" id="JABSTQ010009682">
    <property type="protein sequence ID" value="KAG0426816.1"/>
    <property type="molecule type" value="Genomic_DNA"/>
</dbReference>
<keyword evidence="2" id="KW-1185">Reference proteome</keyword>
<protein>
    <submittedName>
        <fullName evidence="1">Uncharacterized protein</fullName>
    </submittedName>
</protein>
<sequence>MNRTLYEYSYSNTCDSVVTETVLKTGTYNNARWSALLNQRLALGCAFPWCTERHTNVVLEALSFLGINYTVTLMIKGRWMQDLEEEKIDIVVDNVILSEYRWRHVYFPLPLNYGTMVFYTSRRFYSHTDKILRTIRPTYFALVYVSLAASMLFFCLVNYRYGRRLFKDLHDVALALISTLMLFSYPVPKPFLRNQGGRIVLFCWMAGGFSLAAYFQSLLISSLTTGPSWEADNTLHKLYSRLASGTLLPCVRRGSYLDDLLCHTNASQGILGALALAWRRSPDRNSSWVGKEEECVDRVVRGTHVFVTGRMDPCVRTTFKKVMELGKEQIQTVYGGTATKKKFHLRHSYSRLVERLFETGLSARVVQIHYWNCSRSEAEPSVANFDAAPFLYVYCYCCGAACLMLKDFGDLAAGRMPLYLVLKLLGYKLDRKMGDIRARFREDHRPANTGASPWSSTTGFWTPHVAGNSVGSSAS</sequence>